<evidence type="ECO:0000313" key="5">
    <source>
        <dbReference type="RefSeq" id="XP_013406321.1"/>
    </source>
</evidence>
<sequence>MKIHCLVSYVLVCGVVSLSLGASLFEGELQQLTRRQESFDCIPPPRVEIAFCLDASKSIKVREFKDILVFIKEFITAYNIGPDAAQVALATFSVKTTTIFDLNDNSDLDGIIGDIDILSSERIKEVRGDRTNTSGCLYRLKDEIFTEQNGMRAGVHKIAIVVTDGRPNSDKEFTIPYANDIKNGGTMIFAIGIGQKLRPDFLYQIASEPTDDHVILVKSAEHLMSLKTAIARKICRHVEVHCEQDPQAVDHHQKLDEADASLALIRTLLSDLRDSCVENRCPDCFTMNETLGTCYRFGHEFDKVTWADADLFCAENFGARSASVTSPEEREFIRAQTGDDKSWWSSGNDLGTADKFTWADSGKLMTEDASSLGKNAPNQRCVKLRENTLEPDATPCDELHHVICKTLI</sequence>
<gene>
    <name evidence="5" type="primary">LOC106170873</name>
</gene>
<proteinExistence type="predicted"/>
<evidence type="ECO:0000259" key="3">
    <source>
        <dbReference type="PROSITE" id="PS50234"/>
    </source>
</evidence>
<feature type="domain" description="C-type lectin" evidence="2">
    <location>
        <begin position="290"/>
        <end position="405"/>
    </location>
</feature>
<dbReference type="AlphaFoldDB" id="A0A1S3J7W3"/>
<name>A0A1S3J7W3_LINAN</name>
<protein>
    <submittedName>
        <fullName evidence="5">Collagen alpha-1(VII) chain-like</fullName>
    </submittedName>
</protein>
<feature type="chain" id="PRO_5010193453" evidence="1">
    <location>
        <begin position="22"/>
        <end position="408"/>
    </location>
</feature>
<evidence type="ECO:0000256" key="1">
    <source>
        <dbReference type="SAM" id="SignalP"/>
    </source>
</evidence>
<dbReference type="Pfam" id="PF00092">
    <property type="entry name" value="VWA"/>
    <property type="match status" value="1"/>
</dbReference>
<evidence type="ECO:0000313" key="4">
    <source>
        <dbReference type="Proteomes" id="UP000085678"/>
    </source>
</evidence>
<dbReference type="PROSITE" id="PS50041">
    <property type="entry name" value="C_TYPE_LECTIN_2"/>
    <property type="match status" value="1"/>
</dbReference>
<dbReference type="Pfam" id="PF00059">
    <property type="entry name" value="Lectin_C"/>
    <property type="match status" value="1"/>
</dbReference>
<dbReference type="OrthoDB" id="5987433at2759"/>
<dbReference type="PROSITE" id="PS50234">
    <property type="entry name" value="VWFA"/>
    <property type="match status" value="1"/>
</dbReference>
<feature type="domain" description="VWFA" evidence="3">
    <location>
        <begin position="48"/>
        <end position="234"/>
    </location>
</feature>
<dbReference type="STRING" id="7574.A0A1S3J7W3"/>
<organism evidence="4 5">
    <name type="scientific">Lingula anatina</name>
    <name type="common">Brachiopod</name>
    <name type="synonym">Lingula unguis</name>
    <dbReference type="NCBI Taxonomy" id="7574"/>
    <lineage>
        <taxon>Eukaryota</taxon>
        <taxon>Metazoa</taxon>
        <taxon>Spiralia</taxon>
        <taxon>Lophotrochozoa</taxon>
        <taxon>Brachiopoda</taxon>
        <taxon>Linguliformea</taxon>
        <taxon>Lingulata</taxon>
        <taxon>Lingulida</taxon>
        <taxon>Linguloidea</taxon>
        <taxon>Lingulidae</taxon>
        <taxon>Lingula</taxon>
    </lineage>
</organism>
<dbReference type="SUPFAM" id="SSF56436">
    <property type="entry name" value="C-type lectin-like"/>
    <property type="match status" value="1"/>
</dbReference>
<dbReference type="InterPro" id="IPR016186">
    <property type="entry name" value="C-type_lectin-like/link_sf"/>
</dbReference>
<dbReference type="GeneID" id="106170873"/>
<feature type="signal peptide" evidence="1">
    <location>
        <begin position="1"/>
        <end position="21"/>
    </location>
</feature>
<dbReference type="PANTHER" id="PTHR24020:SF20">
    <property type="entry name" value="PH DOMAIN-CONTAINING PROTEIN"/>
    <property type="match status" value="1"/>
</dbReference>
<dbReference type="InterPro" id="IPR002035">
    <property type="entry name" value="VWF_A"/>
</dbReference>
<dbReference type="RefSeq" id="XP_013406321.1">
    <property type="nucleotide sequence ID" value="XM_013550867.2"/>
</dbReference>
<dbReference type="Proteomes" id="UP000085678">
    <property type="component" value="Unplaced"/>
</dbReference>
<dbReference type="PANTHER" id="PTHR24020">
    <property type="entry name" value="COLLAGEN ALPHA"/>
    <property type="match status" value="1"/>
</dbReference>
<accession>A0A1S3J7W3</accession>
<dbReference type="InterPro" id="IPR050525">
    <property type="entry name" value="ECM_Assembly_Org"/>
</dbReference>
<dbReference type="KEGG" id="lak:106170873"/>
<keyword evidence="1" id="KW-0732">Signal</keyword>
<keyword evidence="4" id="KW-1185">Reference proteome</keyword>
<reference evidence="5" key="1">
    <citation type="submission" date="2025-08" db="UniProtKB">
        <authorList>
            <consortium name="RefSeq"/>
        </authorList>
    </citation>
    <scope>IDENTIFICATION</scope>
    <source>
        <tissue evidence="5">Gonads</tissue>
    </source>
</reference>
<dbReference type="Gene3D" id="3.40.50.410">
    <property type="entry name" value="von Willebrand factor, type A domain"/>
    <property type="match status" value="1"/>
</dbReference>
<dbReference type="SMART" id="SM00034">
    <property type="entry name" value="CLECT"/>
    <property type="match status" value="1"/>
</dbReference>
<dbReference type="InParanoid" id="A0A1S3J7W3"/>
<dbReference type="CDD" id="cd00037">
    <property type="entry name" value="CLECT"/>
    <property type="match status" value="1"/>
</dbReference>
<evidence type="ECO:0000259" key="2">
    <source>
        <dbReference type="PROSITE" id="PS50041"/>
    </source>
</evidence>
<dbReference type="InterPro" id="IPR016187">
    <property type="entry name" value="CTDL_fold"/>
</dbReference>
<dbReference type="SUPFAM" id="SSF53300">
    <property type="entry name" value="vWA-like"/>
    <property type="match status" value="1"/>
</dbReference>
<dbReference type="InterPro" id="IPR036465">
    <property type="entry name" value="vWFA_dom_sf"/>
</dbReference>
<dbReference type="PRINTS" id="PR00453">
    <property type="entry name" value="VWFADOMAIN"/>
</dbReference>
<dbReference type="Gene3D" id="3.10.100.10">
    <property type="entry name" value="Mannose-Binding Protein A, subunit A"/>
    <property type="match status" value="1"/>
</dbReference>
<dbReference type="CDD" id="cd01450">
    <property type="entry name" value="vWFA_subfamily_ECM"/>
    <property type="match status" value="1"/>
</dbReference>
<dbReference type="SMART" id="SM00327">
    <property type="entry name" value="VWA"/>
    <property type="match status" value="1"/>
</dbReference>
<dbReference type="InterPro" id="IPR001304">
    <property type="entry name" value="C-type_lectin-like"/>
</dbReference>